<dbReference type="GO" id="GO:0006032">
    <property type="term" value="P:chitin catabolic process"/>
    <property type="evidence" value="ECO:0007669"/>
    <property type="project" value="UniProtKB-KW"/>
</dbReference>
<dbReference type="Gene3D" id="3.10.50.10">
    <property type="match status" value="1"/>
</dbReference>
<feature type="domain" description="GH18" evidence="7">
    <location>
        <begin position="1"/>
        <end position="144"/>
    </location>
</feature>
<sequence>MNYWKIHGAPASKLIIGFPTYGRTFLLKNPSDTAMGAKTVGPGPAGPYTNQAGIWAYYEICMFLKNGATSEWSFGEYVPFAFKGKDWVGYDNMDSFQLKAEWLIQNSFGGAMVWSIDMDDFTGTFCNQGKYPLLSTLHSTLGIHSMGCNTSPKAPSANPHGTSSHEKSSDSGRHSKISDSHNHSSNSKDLPKNSDTGGGHSDNPKSNNNPSSHSNGNPKSTHSTDHTKNTKADDNSKGSESHSSKTSGSNGFCVGKKSGLYPVAGEKNAFWNCWKGLTYHQVCPDSLVFSMSCQCCINSAPSTKGRSSSDENSFCVGKANGLYPVAGNESAFWNCWKGLTYQQDCPTGLIFDQSCQCCE</sequence>
<organism evidence="8 9">
    <name type="scientific">Engystomops pustulosus</name>
    <name type="common">Tungara frog</name>
    <name type="synonym">Physalaemus pustulosus</name>
    <dbReference type="NCBI Taxonomy" id="76066"/>
    <lineage>
        <taxon>Eukaryota</taxon>
        <taxon>Metazoa</taxon>
        <taxon>Chordata</taxon>
        <taxon>Craniata</taxon>
        <taxon>Vertebrata</taxon>
        <taxon>Euteleostomi</taxon>
        <taxon>Amphibia</taxon>
        <taxon>Batrachia</taxon>
        <taxon>Anura</taxon>
        <taxon>Neobatrachia</taxon>
        <taxon>Hyloidea</taxon>
        <taxon>Leptodactylidae</taxon>
        <taxon>Leiuperinae</taxon>
        <taxon>Engystomops</taxon>
    </lineage>
</organism>
<name>A0AAV6YPC7_ENGPU</name>
<evidence type="ECO:0000256" key="2">
    <source>
        <dbReference type="ARBA" id="ARBA00012729"/>
    </source>
</evidence>
<dbReference type="InterPro" id="IPR001223">
    <property type="entry name" value="Glyco_hydro18_cat"/>
</dbReference>
<keyword evidence="3" id="KW-0624">Polysaccharide degradation</keyword>
<dbReference type="GO" id="GO:0005975">
    <property type="term" value="P:carbohydrate metabolic process"/>
    <property type="evidence" value="ECO:0007669"/>
    <property type="project" value="InterPro"/>
</dbReference>
<keyword evidence="3" id="KW-0119">Carbohydrate metabolism</keyword>
<dbReference type="PANTHER" id="PTHR11177:SF188">
    <property type="entry name" value="ACIDIC MAMMALIAN CHITINASE"/>
    <property type="match status" value="1"/>
</dbReference>
<dbReference type="InterPro" id="IPR036508">
    <property type="entry name" value="Chitin-bd_dom_sf"/>
</dbReference>
<dbReference type="GO" id="GO:0008061">
    <property type="term" value="F:chitin binding"/>
    <property type="evidence" value="ECO:0007669"/>
    <property type="project" value="InterPro"/>
</dbReference>
<dbReference type="Pfam" id="PF01607">
    <property type="entry name" value="CBM_14"/>
    <property type="match status" value="2"/>
</dbReference>
<protein>
    <recommendedName>
        <fullName evidence="2">chitinase</fullName>
        <ecNumber evidence="2">3.2.1.14</ecNumber>
    </recommendedName>
</protein>
<evidence type="ECO:0000256" key="3">
    <source>
        <dbReference type="ARBA" id="ARBA00023024"/>
    </source>
</evidence>
<dbReference type="EC" id="3.2.1.14" evidence="2"/>
<evidence type="ECO:0000259" key="6">
    <source>
        <dbReference type="PROSITE" id="PS50940"/>
    </source>
</evidence>
<dbReference type="InterPro" id="IPR017853">
    <property type="entry name" value="GH"/>
</dbReference>
<dbReference type="SUPFAM" id="SSF57625">
    <property type="entry name" value="Invertebrate chitin-binding proteins"/>
    <property type="match status" value="2"/>
</dbReference>
<keyword evidence="3" id="KW-0146">Chitin degradation</keyword>
<dbReference type="AlphaFoldDB" id="A0AAV6YPC7"/>
<evidence type="ECO:0000313" key="8">
    <source>
        <dbReference type="EMBL" id="KAG8538801.1"/>
    </source>
</evidence>
<feature type="compositionally biased region" description="Low complexity" evidence="5">
    <location>
        <begin position="204"/>
        <end position="220"/>
    </location>
</feature>
<dbReference type="FunFam" id="3.10.50.10:FF:000001">
    <property type="entry name" value="Chitinase 3-like 1"/>
    <property type="match status" value="1"/>
</dbReference>
<dbReference type="Pfam" id="PF00704">
    <property type="entry name" value="Glyco_hydro_18"/>
    <property type="match status" value="1"/>
</dbReference>
<dbReference type="Gene3D" id="3.20.20.80">
    <property type="entry name" value="Glycosidases"/>
    <property type="match status" value="3"/>
</dbReference>
<dbReference type="PROSITE" id="PS51910">
    <property type="entry name" value="GH18_2"/>
    <property type="match status" value="1"/>
</dbReference>
<dbReference type="InterPro" id="IPR029070">
    <property type="entry name" value="Chitinase_insertion_sf"/>
</dbReference>
<evidence type="ECO:0000313" key="9">
    <source>
        <dbReference type="Proteomes" id="UP000824782"/>
    </source>
</evidence>
<comment type="catalytic activity">
    <reaction evidence="1">
        <text>Random endo-hydrolysis of N-acetyl-beta-D-glucosaminide (1-&gt;4)-beta-linkages in chitin and chitodextrins.</text>
        <dbReference type="EC" id="3.2.1.14"/>
    </reaction>
</comment>
<feature type="domain" description="Chitin-binding type-2" evidence="6">
    <location>
        <begin position="312"/>
        <end position="359"/>
    </location>
</feature>
<reference evidence="8" key="1">
    <citation type="thesis" date="2020" institute="ProQuest LLC" country="789 East Eisenhower Parkway, Ann Arbor, MI, USA">
        <title>Comparative Genomics and Chromosome Evolution.</title>
        <authorList>
            <person name="Mudd A.B."/>
        </authorList>
    </citation>
    <scope>NUCLEOTIDE SEQUENCE</scope>
    <source>
        <strain evidence="8">237g6f4</strain>
        <tissue evidence="8">Blood</tissue>
    </source>
</reference>
<dbReference type="InterPro" id="IPR050314">
    <property type="entry name" value="Glycosyl_Hydrlase_18"/>
</dbReference>
<dbReference type="GO" id="GO:0008843">
    <property type="term" value="F:endochitinase activity"/>
    <property type="evidence" value="ECO:0007669"/>
    <property type="project" value="UniProtKB-EC"/>
</dbReference>
<dbReference type="GO" id="GO:0005576">
    <property type="term" value="C:extracellular region"/>
    <property type="evidence" value="ECO:0007669"/>
    <property type="project" value="InterPro"/>
</dbReference>
<feature type="compositionally biased region" description="Basic and acidic residues" evidence="5">
    <location>
        <begin position="222"/>
        <end position="243"/>
    </location>
</feature>
<keyword evidence="4" id="KW-1015">Disulfide bond</keyword>
<proteinExistence type="predicted"/>
<dbReference type="InterPro" id="IPR002557">
    <property type="entry name" value="Chitin-bd_dom"/>
</dbReference>
<dbReference type="EMBL" id="WNYA01018604">
    <property type="protein sequence ID" value="KAG8538801.1"/>
    <property type="molecule type" value="Genomic_DNA"/>
</dbReference>
<dbReference type="Proteomes" id="UP000824782">
    <property type="component" value="Unassembled WGS sequence"/>
</dbReference>
<dbReference type="SMART" id="SM00494">
    <property type="entry name" value="ChtBD2"/>
    <property type="match status" value="2"/>
</dbReference>
<dbReference type="PROSITE" id="PS50940">
    <property type="entry name" value="CHIT_BIND_II"/>
    <property type="match status" value="1"/>
</dbReference>
<evidence type="ECO:0000259" key="7">
    <source>
        <dbReference type="PROSITE" id="PS51910"/>
    </source>
</evidence>
<feature type="compositionally biased region" description="Basic and acidic residues" evidence="5">
    <location>
        <begin position="163"/>
        <end position="182"/>
    </location>
</feature>
<accession>A0AAV6YPC7</accession>
<dbReference type="SUPFAM" id="SSF51445">
    <property type="entry name" value="(Trans)glycosidases"/>
    <property type="match status" value="1"/>
</dbReference>
<evidence type="ECO:0000256" key="4">
    <source>
        <dbReference type="ARBA" id="ARBA00023157"/>
    </source>
</evidence>
<dbReference type="PANTHER" id="PTHR11177">
    <property type="entry name" value="CHITINASE"/>
    <property type="match status" value="1"/>
</dbReference>
<gene>
    <name evidence="8" type="ORF">GDO81_022063</name>
</gene>
<evidence type="ECO:0000256" key="5">
    <source>
        <dbReference type="SAM" id="MobiDB-lite"/>
    </source>
</evidence>
<evidence type="ECO:0000256" key="1">
    <source>
        <dbReference type="ARBA" id="ARBA00000822"/>
    </source>
</evidence>
<dbReference type="SUPFAM" id="SSF54556">
    <property type="entry name" value="Chitinase insertion domain"/>
    <property type="match status" value="1"/>
</dbReference>
<comment type="caution">
    <text evidence="8">The sequence shown here is derived from an EMBL/GenBank/DDBJ whole genome shotgun (WGS) entry which is preliminary data.</text>
</comment>
<feature type="region of interest" description="Disordered" evidence="5">
    <location>
        <begin position="149"/>
        <end position="249"/>
    </location>
</feature>
<keyword evidence="9" id="KW-1185">Reference proteome</keyword>